<sequence>MDQGRASLRPICNSSARCTCISDLLMFTLGFKPSTIRFKRPRVFHTMLKSPKLMAILQLGRYDSIFMKEGSDIHDFDHHLMINQSINHKYISVLQEVSCGQNIPVLIALTVKLGDAK</sequence>
<gene>
    <name evidence="1" type="ORF">SMRZ_LOCUS14356</name>
</gene>
<name>A0A3P8AMX7_9TREM</name>
<reference evidence="1 2" key="1">
    <citation type="submission" date="2018-11" db="EMBL/GenBank/DDBJ databases">
        <authorList>
            <consortium name="Pathogen Informatics"/>
        </authorList>
    </citation>
    <scope>NUCLEOTIDE SEQUENCE [LARGE SCALE GENOMIC DNA]</scope>
    <source>
        <strain evidence="1 2">Zambia</strain>
    </source>
</reference>
<dbReference type="AlphaFoldDB" id="A0A3P8AMX7"/>
<accession>A0A3P8AMX7</accession>
<proteinExistence type="predicted"/>
<keyword evidence="2" id="KW-1185">Reference proteome</keyword>
<organism evidence="1 2">
    <name type="scientific">Schistosoma margrebowiei</name>
    <dbReference type="NCBI Taxonomy" id="48269"/>
    <lineage>
        <taxon>Eukaryota</taxon>
        <taxon>Metazoa</taxon>
        <taxon>Spiralia</taxon>
        <taxon>Lophotrochozoa</taxon>
        <taxon>Platyhelminthes</taxon>
        <taxon>Trematoda</taxon>
        <taxon>Digenea</taxon>
        <taxon>Strigeidida</taxon>
        <taxon>Schistosomatoidea</taxon>
        <taxon>Schistosomatidae</taxon>
        <taxon>Schistosoma</taxon>
    </lineage>
</organism>
<dbReference type="Proteomes" id="UP000277204">
    <property type="component" value="Unassembled WGS sequence"/>
</dbReference>
<evidence type="ECO:0000313" key="2">
    <source>
        <dbReference type="Proteomes" id="UP000277204"/>
    </source>
</evidence>
<evidence type="ECO:0000313" key="1">
    <source>
        <dbReference type="EMBL" id="VDP15627.1"/>
    </source>
</evidence>
<protein>
    <submittedName>
        <fullName evidence="1">Uncharacterized protein</fullName>
    </submittedName>
</protein>
<dbReference type="EMBL" id="UZAI01016774">
    <property type="protein sequence ID" value="VDP15627.1"/>
    <property type="molecule type" value="Genomic_DNA"/>
</dbReference>